<evidence type="ECO:0000256" key="3">
    <source>
        <dbReference type="ARBA" id="ARBA00022519"/>
    </source>
</evidence>
<dbReference type="EMBL" id="ATHI01000032">
    <property type="protein sequence ID" value="EPR30403.1"/>
    <property type="molecule type" value="Genomic_DNA"/>
</dbReference>
<evidence type="ECO:0000313" key="8">
    <source>
        <dbReference type="Proteomes" id="UP000014975"/>
    </source>
</evidence>
<sequence>MRDALYEFAALIGGKLNVASASRLGDLLGRGMWRMLPSRRALAVSAIAERLGVEPDEALRLARESFRHNARSFIEIMLTRRMDLRFIRERLTFADPERVRFLAETPRPVVFATAHLGAWELQAGSLNVYPGKRKVIVVRRPKDRALHEVMTRLRTRPQVDVVPHRQAVMPVLRTLRKGGMAAFLVDHNCTRDEAVFLPFLGRLAAVNVGPALLAVRAGALVVPGFLVRSTGNGYVQHFDEPLDTETLQGDRDARIAATAAFYTEAVERYVRRFPEQWFWMHRRWKTRPPEEDALSPS</sequence>
<dbReference type="PANTHER" id="PTHR30606:SF10">
    <property type="entry name" value="PHOSPHATIDYLINOSITOL MANNOSIDE ACYLTRANSFERASE"/>
    <property type="match status" value="1"/>
</dbReference>
<evidence type="ECO:0000256" key="1">
    <source>
        <dbReference type="ARBA" id="ARBA00004533"/>
    </source>
</evidence>
<dbReference type="RefSeq" id="WP_020888239.1">
    <property type="nucleotide sequence ID" value="NZ_ATHI01000032.1"/>
</dbReference>
<organism evidence="7 8">
    <name type="scientific">Alkalidesulfovibrio alkalitolerans DSM 16529</name>
    <dbReference type="NCBI Taxonomy" id="1121439"/>
    <lineage>
        <taxon>Bacteria</taxon>
        <taxon>Pseudomonadati</taxon>
        <taxon>Thermodesulfobacteriota</taxon>
        <taxon>Desulfovibrionia</taxon>
        <taxon>Desulfovibrionales</taxon>
        <taxon>Desulfovibrionaceae</taxon>
        <taxon>Alkalidesulfovibrio</taxon>
    </lineage>
</organism>
<keyword evidence="6 7" id="KW-0012">Acyltransferase</keyword>
<dbReference type="PATRIC" id="fig|1121439.3.peg.2930"/>
<dbReference type="Proteomes" id="UP000014975">
    <property type="component" value="Unassembled WGS sequence"/>
</dbReference>
<reference evidence="7 8" key="1">
    <citation type="journal article" date="2013" name="Genome Announc.">
        <title>Draft genome sequences for three mercury-methylating, sulfate-reducing bacteria.</title>
        <authorList>
            <person name="Brown S.D."/>
            <person name="Hurt R.A.Jr."/>
            <person name="Gilmour C.C."/>
            <person name="Elias D.A."/>
        </authorList>
    </citation>
    <scope>NUCLEOTIDE SEQUENCE [LARGE SCALE GENOMIC DNA]</scope>
    <source>
        <strain evidence="7 8">DSM 16529</strain>
    </source>
</reference>
<keyword evidence="3" id="KW-0997">Cell inner membrane</keyword>
<accession>S7UDW3</accession>
<evidence type="ECO:0000256" key="6">
    <source>
        <dbReference type="ARBA" id="ARBA00023315"/>
    </source>
</evidence>
<gene>
    <name evidence="7" type="ORF">dsat_1543</name>
</gene>
<dbReference type="OrthoDB" id="9803456at2"/>
<dbReference type="eggNOG" id="COG1560">
    <property type="taxonomic scope" value="Bacteria"/>
</dbReference>
<protein>
    <submittedName>
        <fullName evidence="7">Lipid A biosynthesis acyltransferase</fullName>
    </submittedName>
</protein>
<evidence type="ECO:0000256" key="4">
    <source>
        <dbReference type="ARBA" id="ARBA00022679"/>
    </source>
</evidence>
<dbReference type="STRING" id="1121439.dsat_1543"/>
<evidence type="ECO:0000256" key="2">
    <source>
        <dbReference type="ARBA" id="ARBA00022475"/>
    </source>
</evidence>
<dbReference type="GO" id="GO:0009247">
    <property type="term" value="P:glycolipid biosynthetic process"/>
    <property type="evidence" value="ECO:0007669"/>
    <property type="project" value="UniProtKB-ARBA"/>
</dbReference>
<dbReference type="CDD" id="cd07984">
    <property type="entry name" value="LPLAT_LABLAT-like"/>
    <property type="match status" value="1"/>
</dbReference>
<keyword evidence="8" id="KW-1185">Reference proteome</keyword>
<dbReference type="InterPro" id="IPR004960">
    <property type="entry name" value="LipA_acyltrans"/>
</dbReference>
<comment type="subcellular location">
    <subcellularLocation>
        <location evidence="1">Cell inner membrane</location>
    </subcellularLocation>
</comment>
<keyword evidence="5" id="KW-0472">Membrane</keyword>
<dbReference type="GO" id="GO:0005886">
    <property type="term" value="C:plasma membrane"/>
    <property type="evidence" value="ECO:0007669"/>
    <property type="project" value="UniProtKB-SubCell"/>
</dbReference>
<keyword evidence="4 7" id="KW-0808">Transferase</keyword>
<proteinExistence type="predicted"/>
<dbReference type="PANTHER" id="PTHR30606">
    <property type="entry name" value="LIPID A BIOSYNTHESIS LAUROYL ACYLTRANSFERASE"/>
    <property type="match status" value="1"/>
</dbReference>
<comment type="caution">
    <text evidence="7">The sequence shown here is derived from an EMBL/GenBank/DDBJ whole genome shotgun (WGS) entry which is preliminary data.</text>
</comment>
<dbReference type="GO" id="GO:0016746">
    <property type="term" value="F:acyltransferase activity"/>
    <property type="evidence" value="ECO:0007669"/>
    <property type="project" value="UniProtKB-KW"/>
</dbReference>
<dbReference type="Pfam" id="PF03279">
    <property type="entry name" value="Lip_A_acyltrans"/>
    <property type="match status" value="1"/>
</dbReference>
<name>S7UDW3_9BACT</name>
<evidence type="ECO:0000313" key="7">
    <source>
        <dbReference type="EMBL" id="EPR30403.1"/>
    </source>
</evidence>
<keyword evidence="2" id="KW-1003">Cell membrane</keyword>
<dbReference type="AlphaFoldDB" id="S7UDW3"/>
<evidence type="ECO:0000256" key="5">
    <source>
        <dbReference type="ARBA" id="ARBA00023136"/>
    </source>
</evidence>